<dbReference type="GO" id="GO:0016787">
    <property type="term" value="F:hydrolase activity"/>
    <property type="evidence" value="ECO:0007669"/>
    <property type="project" value="UniProtKB-KW"/>
</dbReference>
<keyword evidence="2" id="KW-0378">Hydrolase</keyword>
<dbReference type="InterPro" id="IPR042047">
    <property type="entry name" value="SleB_dom1"/>
</dbReference>
<evidence type="ECO:0000259" key="1">
    <source>
        <dbReference type="Pfam" id="PF07486"/>
    </source>
</evidence>
<dbReference type="EMBL" id="JADCLJ010000024">
    <property type="protein sequence ID" value="MBE4910034.1"/>
    <property type="molecule type" value="Genomic_DNA"/>
</dbReference>
<comment type="caution">
    <text evidence="2">The sequence shown here is derived from an EMBL/GenBank/DDBJ whole genome shotgun (WGS) entry which is preliminary data.</text>
</comment>
<dbReference type="Gene3D" id="6.20.240.60">
    <property type="match status" value="1"/>
</dbReference>
<dbReference type="Gene3D" id="1.10.10.2520">
    <property type="entry name" value="Cell wall hydrolase SleB, domain 1"/>
    <property type="match status" value="1"/>
</dbReference>
<dbReference type="InterPro" id="IPR011105">
    <property type="entry name" value="Cell_wall_hydrolase_SleB"/>
</dbReference>
<evidence type="ECO:0000313" key="3">
    <source>
        <dbReference type="Proteomes" id="UP001516662"/>
    </source>
</evidence>
<feature type="domain" description="Cell wall hydrolase SleB" evidence="1">
    <location>
        <begin position="96"/>
        <end position="194"/>
    </location>
</feature>
<dbReference type="RefSeq" id="WP_193539205.1">
    <property type="nucleotide sequence ID" value="NZ_JADCLJ010000024.1"/>
</dbReference>
<name>A0ABR9QPD2_9BACI</name>
<gene>
    <name evidence="2" type="ORF">IMZ08_18510</name>
</gene>
<dbReference type="Proteomes" id="UP001516662">
    <property type="component" value="Unassembled WGS sequence"/>
</dbReference>
<sequence length="195" mass="22188">MNIIIHFIIVFTMGFALNGPVSLNGNETRLDNITKKSLKELHEQDKSGKEMPTYQFLTEELSNQHLNMEESKKQDVIVTVEEKELLARLVTAEAKGEPYAGKVAVAEVVLNRVEDERFPDSVKEVIYEKNAFQPVQNNSIQQPADSTSVKAVEDALIEKEHETEALFFYNPETASDNWIRDRKIIQQIGNHVFAL</sequence>
<proteinExistence type="predicted"/>
<reference evidence="2 3" key="1">
    <citation type="submission" date="2020-10" db="EMBL/GenBank/DDBJ databases">
        <title>Bacillus sp. HD4P25, an endophyte from a halophyte.</title>
        <authorList>
            <person name="Sun J.-Q."/>
        </authorList>
    </citation>
    <scope>NUCLEOTIDE SEQUENCE [LARGE SCALE GENOMIC DNA]</scope>
    <source>
        <strain evidence="2 3">YIM 93174</strain>
    </source>
</reference>
<evidence type="ECO:0000313" key="2">
    <source>
        <dbReference type="EMBL" id="MBE4910034.1"/>
    </source>
</evidence>
<accession>A0ABR9QPD2</accession>
<protein>
    <submittedName>
        <fullName evidence="2">Cell wall hydrolase</fullName>
    </submittedName>
</protein>
<organism evidence="2 3">
    <name type="scientific">Litchfieldia luteola</name>
    <dbReference type="NCBI Taxonomy" id="682179"/>
    <lineage>
        <taxon>Bacteria</taxon>
        <taxon>Bacillati</taxon>
        <taxon>Bacillota</taxon>
        <taxon>Bacilli</taxon>
        <taxon>Bacillales</taxon>
        <taxon>Bacillaceae</taxon>
        <taxon>Litchfieldia</taxon>
    </lineage>
</organism>
<dbReference type="Pfam" id="PF07486">
    <property type="entry name" value="Hydrolase_2"/>
    <property type="match status" value="1"/>
</dbReference>
<keyword evidence="3" id="KW-1185">Reference proteome</keyword>